<feature type="compositionally biased region" description="Basic and acidic residues" evidence="10">
    <location>
        <begin position="1"/>
        <end position="10"/>
    </location>
</feature>
<dbReference type="HAMAP" id="MF_00910">
    <property type="entry name" value="FtsL"/>
    <property type="match status" value="1"/>
</dbReference>
<name>A0A0R1TZ95_9LACO</name>
<evidence type="ECO:0000256" key="4">
    <source>
        <dbReference type="ARBA" id="ARBA00022989"/>
    </source>
</evidence>
<keyword evidence="1 7" id="KW-1003">Cell membrane</keyword>
<keyword evidence="4 7" id="KW-1133">Transmembrane helix</keyword>
<gene>
    <name evidence="7" type="primary">ftsL</name>
    <name evidence="11" type="ORF">FC32_GL001432</name>
</gene>
<comment type="caution">
    <text evidence="11">The sequence shown here is derived from an EMBL/GenBank/DDBJ whole genome shotgun (WGS) entry which is preliminary data.</text>
</comment>
<dbReference type="GO" id="GO:0005886">
    <property type="term" value="C:plasma membrane"/>
    <property type="evidence" value="ECO:0007669"/>
    <property type="project" value="UniProtKB-SubCell"/>
</dbReference>
<keyword evidence="9" id="KW-0175">Coiled coil</keyword>
<dbReference type="InterPro" id="IPR007060">
    <property type="entry name" value="FtsL/DivIC"/>
</dbReference>
<dbReference type="Pfam" id="PF04977">
    <property type="entry name" value="DivIC"/>
    <property type="match status" value="1"/>
</dbReference>
<comment type="similarity">
    <text evidence="7">Belongs to the FtsL family.</text>
</comment>
<dbReference type="RefSeq" id="WP_025086865.1">
    <property type="nucleotide sequence ID" value="NZ_AZFT01000053.1"/>
</dbReference>
<dbReference type="InterPro" id="IPR011922">
    <property type="entry name" value="Cell_div_FtsL"/>
</dbReference>
<evidence type="ECO:0000313" key="11">
    <source>
        <dbReference type="EMBL" id="KRL84152.1"/>
    </source>
</evidence>
<dbReference type="GO" id="GO:0043093">
    <property type="term" value="P:FtsZ-dependent cytokinesis"/>
    <property type="evidence" value="ECO:0007669"/>
    <property type="project" value="UniProtKB-UniRule"/>
</dbReference>
<evidence type="ECO:0000256" key="9">
    <source>
        <dbReference type="SAM" id="Coils"/>
    </source>
</evidence>
<evidence type="ECO:0000256" key="6">
    <source>
        <dbReference type="ARBA" id="ARBA00023306"/>
    </source>
</evidence>
<evidence type="ECO:0000256" key="10">
    <source>
        <dbReference type="SAM" id="MobiDB-lite"/>
    </source>
</evidence>
<dbReference type="PATRIC" id="fig|1423724.4.peg.1496"/>
<comment type="function">
    <text evidence="7">Essential cell division protein.</text>
</comment>
<comment type="subcellular location">
    <subcellularLocation>
        <location evidence="7">Cell membrane</location>
        <topology evidence="7">Single-pass type II membrane protein</topology>
    </subcellularLocation>
    <text evidence="7">Localizes to the division septum where it forms a ring structure.</text>
</comment>
<evidence type="ECO:0000256" key="1">
    <source>
        <dbReference type="ARBA" id="ARBA00022475"/>
    </source>
</evidence>
<evidence type="ECO:0000256" key="3">
    <source>
        <dbReference type="ARBA" id="ARBA00022692"/>
    </source>
</evidence>
<protein>
    <recommendedName>
        <fullName evidence="7 8">Cell division protein FtsL</fullName>
    </recommendedName>
</protein>
<accession>A0A0R1TZ95</accession>
<keyword evidence="2 7" id="KW-0132">Cell division</keyword>
<dbReference type="Proteomes" id="UP000051324">
    <property type="component" value="Unassembled WGS sequence"/>
</dbReference>
<sequence>MEQSAAKRFEAQPQTPQTKVERSPKVRKAKQPNKNPYFKAERNAFIGLGVLVMAMACLVIWSNTTVTSVQAKIQTINQKVSVLQTSNANMKEEISELSSRSRLMKIAKKVGLTMNDQNIRNVTK</sequence>
<dbReference type="GO" id="GO:0032153">
    <property type="term" value="C:cell division site"/>
    <property type="evidence" value="ECO:0007669"/>
    <property type="project" value="UniProtKB-UniRule"/>
</dbReference>
<reference evidence="11 12" key="1">
    <citation type="journal article" date="2015" name="Genome Announc.">
        <title>Expanding the biotechnology potential of lactobacilli through comparative genomics of 213 strains and associated genera.</title>
        <authorList>
            <person name="Sun Z."/>
            <person name="Harris H.M."/>
            <person name="McCann A."/>
            <person name="Guo C."/>
            <person name="Argimon S."/>
            <person name="Zhang W."/>
            <person name="Yang X."/>
            <person name="Jeffery I.B."/>
            <person name="Cooney J.C."/>
            <person name="Kagawa T.F."/>
            <person name="Liu W."/>
            <person name="Song Y."/>
            <person name="Salvetti E."/>
            <person name="Wrobel A."/>
            <person name="Rasinkangas P."/>
            <person name="Parkhill J."/>
            <person name="Rea M.C."/>
            <person name="O'Sullivan O."/>
            <person name="Ritari J."/>
            <person name="Douillard F.P."/>
            <person name="Paul Ross R."/>
            <person name="Yang R."/>
            <person name="Briner A.E."/>
            <person name="Felis G.E."/>
            <person name="de Vos W.M."/>
            <person name="Barrangou R."/>
            <person name="Klaenhammer T.R."/>
            <person name="Caufield P.W."/>
            <person name="Cui Y."/>
            <person name="Zhang H."/>
            <person name="O'Toole P.W."/>
        </authorList>
    </citation>
    <scope>NUCLEOTIDE SEQUENCE [LARGE SCALE GENOMIC DNA]</scope>
    <source>
        <strain evidence="11 12">DSM 16634</strain>
    </source>
</reference>
<dbReference type="EMBL" id="AZFT01000053">
    <property type="protein sequence ID" value="KRL84152.1"/>
    <property type="molecule type" value="Genomic_DNA"/>
</dbReference>
<feature type="coiled-coil region" evidence="9">
    <location>
        <begin position="73"/>
        <end position="100"/>
    </location>
</feature>
<evidence type="ECO:0000313" key="12">
    <source>
        <dbReference type="Proteomes" id="UP000051324"/>
    </source>
</evidence>
<keyword evidence="12" id="KW-1185">Reference proteome</keyword>
<proteinExistence type="inferred from homology"/>
<dbReference type="OrthoDB" id="2134768at2"/>
<dbReference type="AlphaFoldDB" id="A0A0R1TZ95"/>
<dbReference type="NCBIfam" id="TIGR02209">
    <property type="entry name" value="ftsL_broad"/>
    <property type="match status" value="1"/>
</dbReference>
<keyword evidence="6 7" id="KW-0131">Cell cycle</keyword>
<feature type="transmembrane region" description="Helical" evidence="7">
    <location>
        <begin position="44"/>
        <end position="62"/>
    </location>
</feature>
<keyword evidence="3 7" id="KW-0812">Transmembrane</keyword>
<evidence type="ECO:0000256" key="8">
    <source>
        <dbReference type="NCBIfam" id="TIGR02209"/>
    </source>
</evidence>
<dbReference type="STRING" id="1423724.FC32_GL001432"/>
<evidence type="ECO:0000256" key="2">
    <source>
        <dbReference type="ARBA" id="ARBA00022618"/>
    </source>
</evidence>
<evidence type="ECO:0000256" key="5">
    <source>
        <dbReference type="ARBA" id="ARBA00023136"/>
    </source>
</evidence>
<keyword evidence="5 7" id="KW-0472">Membrane</keyword>
<feature type="region of interest" description="Disordered" evidence="10">
    <location>
        <begin position="1"/>
        <end position="35"/>
    </location>
</feature>
<dbReference type="eggNOG" id="COG4839">
    <property type="taxonomic scope" value="Bacteria"/>
</dbReference>
<evidence type="ECO:0000256" key="7">
    <source>
        <dbReference type="HAMAP-Rule" id="MF_00910"/>
    </source>
</evidence>
<organism evidence="11 12">
    <name type="scientific">Ligilactobacillus apodemi DSM 16634 = JCM 16172</name>
    <dbReference type="NCBI Taxonomy" id="1423724"/>
    <lineage>
        <taxon>Bacteria</taxon>
        <taxon>Bacillati</taxon>
        <taxon>Bacillota</taxon>
        <taxon>Bacilli</taxon>
        <taxon>Lactobacillales</taxon>
        <taxon>Lactobacillaceae</taxon>
        <taxon>Ligilactobacillus</taxon>
    </lineage>
</organism>